<dbReference type="EMBL" id="CP001338">
    <property type="protein sequence ID" value="ACL16098.1"/>
    <property type="molecule type" value="Genomic_DNA"/>
</dbReference>
<evidence type="ECO:0000313" key="3">
    <source>
        <dbReference type="Proteomes" id="UP000002457"/>
    </source>
</evidence>
<evidence type="ECO:0000313" key="2">
    <source>
        <dbReference type="EMBL" id="ACL16098.1"/>
    </source>
</evidence>
<evidence type="ECO:0000259" key="1">
    <source>
        <dbReference type="Pfam" id="PF00496"/>
    </source>
</evidence>
<dbReference type="PROSITE" id="PS00018">
    <property type="entry name" value="EF_HAND_1"/>
    <property type="match status" value="1"/>
</dbReference>
<dbReference type="HOGENOM" id="CLU_017028_8_6_2"/>
<dbReference type="KEGG" id="mpl:Mpal_0734"/>
<proteinExistence type="predicted"/>
<dbReference type="CDD" id="cd00995">
    <property type="entry name" value="PBP2_NikA_DppA_OppA_like"/>
    <property type="match status" value="1"/>
</dbReference>
<dbReference type="SUPFAM" id="SSF53850">
    <property type="entry name" value="Periplasmic binding protein-like II"/>
    <property type="match status" value="1"/>
</dbReference>
<dbReference type="InterPro" id="IPR000914">
    <property type="entry name" value="SBP_5_dom"/>
</dbReference>
<reference evidence="2 3" key="1">
    <citation type="journal article" date="2015" name="Genome Announc.">
        <title>Complete Genome Sequence of Methanosphaerula palustris E1-9CT, a Hydrogenotrophic Methanogen Isolated from a Minerotrophic Fen Peatland.</title>
        <authorList>
            <person name="Cadillo-Quiroz H."/>
            <person name="Browne P."/>
            <person name="Kyrpides N."/>
            <person name="Woyke T."/>
            <person name="Goodwin L."/>
            <person name="Detter C."/>
            <person name="Yavitt J.B."/>
            <person name="Zinder S.H."/>
        </authorList>
    </citation>
    <scope>NUCLEOTIDE SEQUENCE [LARGE SCALE GENOMIC DNA]</scope>
    <source>
        <strain evidence="3">ATCC BAA-1556 / DSM 19958 / E1-9c</strain>
    </source>
</reference>
<dbReference type="RefSeq" id="WP_012617417.1">
    <property type="nucleotide sequence ID" value="NC_011832.1"/>
</dbReference>
<dbReference type="Gene3D" id="3.10.105.10">
    <property type="entry name" value="Dipeptide-binding Protein, Domain 3"/>
    <property type="match status" value="1"/>
</dbReference>
<dbReference type="GO" id="GO:1904680">
    <property type="term" value="F:peptide transmembrane transporter activity"/>
    <property type="evidence" value="ECO:0007669"/>
    <property type="project" value="TreeGrafter"/>
</dbReference>
<dbReference type="GO" id="GO:0015833">
    <property type="term" value="P:peptide transport"/>
    <property type="evidence" value="ECO:0007669"/>
    <property type="project" value="TreeGrafter"/>
</dbReference>
<dbReference type="Proteomes" id="UP000002457">
    <property type="component" value="Chromosome"/>
</dbReference>
<name>B8GG24_METPE</name>
<sequence precursor="true">MSERRGPSAFFVCCSILFLILICCMPVSAGIPCDTNGDGVVSEDELSTGILDYLNAPSAAGPATLDKADLSLAAHNTLHIPYGQLVVAVDSENELLPRAYIDEKGVPEDSLIYEGFVTRARDKEDLGWLASSWEHSADGKTWTFHIPSGSTWQDGVPVTANDAVFSYQYLNDKGLKNRNVLSNVTNVTALNNTTVVYSLDICMPQFPDLLATGPGIAIFPEHIWSSISNPNKESDPDYIGSGPFMYNSSISGDSYKLEAYRGYHGSVPYVNTIVRKLYSSEDTRVLALKNGDVDFVSDLAPATAHSLQGVNGIGVTTIPAGGKSFEVAFNLDIYPANNTLFREALSHAVNRDRMCQLIDRQATEATSTAFLIPALAGDQVNNATNDRYGYDLTAAKALLAQAGFTLKTENGKNILYGPDSQVVTITIPLGGKASANGVDEKIVQVLKEDWETALGITLTVENLKADDDQYDKRIDGDAVRIDGMPSYFHDDIARLNNFQSSPLGKNYYHFDNGSFNELIDTLQNTVEESQRKAIGDQLQEILVEQIPCIPVCSMDAFDAYRSDRFYGFDSLIHKDGGDINIFSHVKPASTEVNR</sequence>
<gene>
    <name evidence="2" type="ordered locus">Mpal_0734</name>
</gene>
<accession>B8GG24</accession>
<dbReference type="OrthoDB" id="194307at2157"/>
<dbReference type="InterPro" id="IPR018247">
    <property type="entry name" value="EF_Hand_1_Ca_BS"/>
</dbReference>
<dbReference type="STRING" id="521011.Mpal_0734"/>
<dbReference type="eggNOG" id="arCOG01534">
    <property type="taxonomic scope" value="Archaea"/>
</dbReference>
<dbReference type="AlphaFoldDB" id="B8GG24"/>
<dbReference type="PANTHER" id="PTHR30290">
    <property type="entry name" value="PERIPLASMIC BINDING COMPONENT OF ABC TRANSPORTER"/>
    <property type="match status" value="1"/>
</dbReference>
<dbReference type="InterPro" id="IPR039424">
    <property type="entry name" value="SBP_5"/>
</dbReference>
<protein>
    <submittedName>
        <fullName evidence="2">Extracellular solute-binding protein family 5</fullName>
    </submittedName>
</protein>
<keyword evidence="3" id="KW-1185">Reference proteome</keyword>
<dbReference type="GeneID" id="7270468"/>
<dbReference type="Pfam" id="PF00496">
    <property type="entry name" value="SBP_bac_5"/>
    <property type="match status" value="1"/>
</dbReference>
<dbReference type="Gene3D" id="3.40.190.10">
    <property type="entry name" value="Periplasmic binding protein-like II"/>
    <property type="match status" value="1"/>
</dbReference>
<organism evidence="2 3">
    <name type="scientific">Methanosphaerula palustris (strain ATCC BAA-1556 / DSM 19958 / E1-9c)</name>
    <dbReference type="NCBI Taxonomy" id="521011"/>
    <lineage>
        <taxon>Archaea</taxon>
        <taxon>Methanobacteriati</taxon>
        <taxon>Methanobacteriota</taxon>
        <taxon>Stenosarchaea group</taxon>
        <taxon>Methanomicrobia</taxon>
        <taxon>Methanomicrobiales</taxon>
        <taxon>Methanoregulaceae</taxon>
        <taxon>Methanosphaerula</taxon>
    </lineage>
</organism>
<feature type="domain" description="Solute-binding protein family 5" evidence="1">
    <location>
        <begin position="127"/>
        <end position="491"/>
    </location>
</feature>